<organism evidence="2">
    <name type="scientific">Spongospora subterranea</name>
    <dbReference type="NCBI Taxonomy" id="70186"/>
    <lineage>
        <taxon>Eukaryota</taxon>
        <taxon>Sar</taxon>
        <taxon>Rhizaria</taxon>
        <taxon>Endomyxa</taxon>
        <taxon>Phytomyxea</taxon>
        <taxon>Plasmodiophorida</taxon>
        <taxon>Plasmodiophoridae</taxon>
        <taxon>Spongospora</taxon>
    </lineage>
</organism>
<name>A0A0H5QGN7_9EUKA</name>
<proteinExistence type="predicted"/>
<evidence type="ECO:0000256" key="1">
    <source>
        <dbReference type="SAM" id="SignalP"/>
    </source>
</evidence>
<evidence type="ECO:0000313" key="2">
    <source>
        <dbReference type="EMBL" id="CRZ00767.1"/>
    </source>
</evidence>
<feature type="signal peptide" evidence="1">
    <location>
        <begin position="1"/>
        <end position="22"/>
    </location>
</feature>
<sequence>MMVVSAVRLYAISFVVLTRGGAGNSSPAVCQKLQLLSVFIINVKSTEETIEVKQEIENSILKSQLSAYLPEDRFLVCLNARQLSAIKELGIPVVQNTENILTPSAVDRTIVSGSQIIVELCENKNRNWNLYMQYVNETFNEVRISATAKKMSPTRILIEFNDVPTTADPVWERIASLCEAIWVEFKSKPALL</sequence>
<dbReference type="EMBL" id="HACM01000325">
    <property type="protein sequence ID" value="CRZ00767.1"/>
    <property type="molecule type" value="Transcribed_RNA"/>
</dbReference>
<keyword evidence="1" id="KW-0732">Signal</keyword>
<accession>A0A0H5QGN7</accession>
<feature type="chain" id="PRO_5005223381" evidence="1">
    <location>
        <begin position="23"/>
        <end position="192"/>
    </location>
</feature>
<protein>
    <submittedName>
        <fullName evidence="2">Uncharacterized protein</fullName>
    </submittedName>
</protein>
<dbReference type="AlphaFoldDB" id="A0A0H5QGN7"/>
<reference evidence="2" key="1">
    <citation type="submission" date="2015-04" db="EMBL/GenBank/DDBJ databases">
        <title>The genome sequence of the plant pathogenic Rhizarian Plasmodiophora brassicae reveals insights in its biotrophic life cycle and the origin of chitin synthesis.</title>
        <authorList>
            <person name="Schwelm A."/>
            <person name="Fogelqvist J."/>
            <person name="Knaust A."/>
            <person name="Julke S."/>
            <person name="Lilja T."/>
            <person name="Dhandapani V."/>
            <person name="Bonilla-Rosso G."/>
            <person name="Karlsson M."/>
            <person name="Shevchenko A."/>
            <person name="Choi S.R."/>
            <person name="Kim H.G."/>
            <person name="Park J.Y."/>
            <person name="Lim Y.P."/>
            <person name="Ludwig-Muller J."/>
            <person name="Dixelius C."/>
        </authorList>
    </citation>
    <scope>NUCLEOTIDE SEQUENCE</scope>
    <source>
        <tissue evidence="2">Potato root galls</tissue>
    </source>
</reference>